<proteinExistence type="predicted"/>
<sequence length="77" mass="8773">MLLTISALECPRLPVKDGTLFPVSSGCALALCSVVLVKKNHEVTKILPRYIADERYMNFVLRHCFAEHWDESRDPVE</sequence>
<reference evidence="2 3" key="1">
    <citation type="submission" date="2019-05" db="EMBL/GenBank/DDBJ databases">
        <title>Another draft genome of Portunus trituberculatus and its Hox gene families provides insights of decapod evolution.</title>
        <authorList>
            <person name="Jeong J.-H."/>
            <person name="Song I."/>
            <person name="Kim S."/>
            <person name="Choi T."/>
            <person name="Kim D."/>
            <person name="Ryu S."/>
            <person name="Kim W."/>
        </authorList>
    </citation>
    <scope>NUCLEOTIDE SEQUENCE [LARGE SCALE GENOMIC DNA]</scope>
    <source>
        <tissue evidence="2">Muscle</tissue>
    </source>
</reference>
<keyword evidence="1" id="KW-0812">Transmembrane</keyword>
<accession>A0A5B7FN03</accession>
<dbReference type="AlphaFoldDB" id="A0A5B7FN03"/>
<evidence type="ECO:0000313" key="3">
    <source>
        <dbReference type="Proteomes" id="UP000324222"/>
    </source>
</evidence>
<keyword evidence="1" id="KW-1133">Transmembrane helix</keyword>
<dbReference type="EMBL" id="VSRR010007447">
    <property type="protein sequence ID" value="MPC46906.1"/>
    <property type="molecule type" value="Genomic_DNA"/>
</dbReference>
<protein>
    <submittedName>
        <fullName evidence="2">Uncharacterized protein</fullName>
    </submittedName>
</protein>
<gene>
    <name evidence="2" type="ORF">E2C01_040637</name>
</gene>
<comment type="caution">
    <text evidence="2">The sequence shown here is derived from an EMBL/GenBank/DDBJ whole genome shotgun (WGS) entry which is preliminary data.</text>
</comment>
<dbReference type="Proteomes" id="UP000324222">
    <property type="component" value="Unassembled WGS sequence"/>
</dbReference>
<keyword evidence="3" id="KW-1185">Reference proteome</keyword>
<name>A0A5B7FN03_PORTR</name>
<feature type="transmembrane region" description="Helical" evidence="1">
    <location>
        <begin position="20"/>
        <end position="37"/>
    </location>
</feature>
<keyword evidence="1" id="KW-0472">Membrane</keyword>
<evidence type="ECO:0000313" key="2">
    <source>
        <dbReference type="EMBL" id="MPC46906.1"/>
    </source>
</evidence>
<evidence type="ECO:0000256" key="1">
    <source>
        <dbReference type="SAM" id="Phobius"/>
    </source>
</evidence>
<organism evidence="2 3">
    <name type="scientific">Portunus trituberculatus</name>
    <name type="common">Swimming crab</name>
    <name type="synonym">Neptunus trituberculatus</name>
    <dbReference type="NCBI Taxonomy" id="210409"/>
    <lineage>
        <taxon>Eukaryota</taxon>
        <taxon>Metazoa</taxon>
        <taxon>Ecdysozoa</taxon>
        <taxon>Arthropoda</taxon>
        <taxon>Crustacea</taxon>
        <taxon>Multicrustacea</taxon>
        <taxon>Malacostraca</taxon>
        <taxon>Eumalacostraca</taxon>
        <taxon>Eucarida</taxon>
        <taxon>Decapoda</taxon>
        <taxon>Pleocyemata</taxon>
        <taxon>Brachyura</taxon>
        <taxon>Eubrachyura</taxon>
        <taxon>Portunoidea</taxon>
        <taxon>Portunidae</taxon>
        <taxon>Portuninae</taxon>
        <taxon>Portunus</taxon>
    </lineage>
</organism>